<dbReference type="PANTHER" id="PTHR43751">
    <property type="entry name" value="SULFATASE"/>
    <property type="match status" value="1"/>
</dbReference>
<dbReference type="InterPro" id="IPR024588">
    <property type="entry name" value="YejM_N"/>
</dbReference>
<dbReference type="InterPro" id="IPR052701">
    <property type="entry name" value="GAG_Ulvan_Degrading_Sulfatases"/>
</dbReference>
<dbReference type="SUPFAM" id="SSF53649">
    <property type="entry name" value="Alkaline phosphatase-like"/>
    <property type="match status" value="1"/>
</dbReference>
<feature type="transmembrane region" description="Helical" evidence="1">
    <location>
        <begin position="168"/>
        <end position="187"/>
    </location>
</feature>
<sequence>MTHTRSATLHPHPTAWLTAYLLINAAGSSLPVLLNVTWPAAIDAQLFVAVALASQLILALAVCCLPGWLLGNIKIKPLRALALPSVVTLTTLWWIALLIDARVFHQFGFHLNGLVIGLLLSGRLMEQLGLTTVSCLVAGAVLAGMATLQLLFARWLKHRRIAALPRARWLWVLLPLLPITQGLAIWYDARSRADAMTGLRPIPWLHTATARRHLARLGWAQEDGRQRQLAGQPSTTAALQYPHQPLQCRAERPMNVLMIVVDSLRHDMLTPAQMPNASQFAAQGWQAEQHYSTGNNTMHGLFGLFYGLPALHTNTMIHHRRGPELLRQLDQRGYQFHLYGGASLQGARMDRAVFAQVAAPLHTAPNDVAQDLRDRYVVNQLAAALRAQPAETPFFGFMLLDSAHAPYAVPADAEHRFLPQARSGDHLKTHRGTDPAPLFNRYRNAVLKADTLIGQLLQALDDSGRRDDTVVIITSDHGESFNDLGQNDWGHNGNFSDVQTRVPMAIRWPGRAAAKEPAITSHIDIAPTLLRHLLACSNPPSDHSAGLDLFGPLPPMRPLLVESWTQRAVRVGPRALIVRPYGIEVRDADYRQIPDTTSTAAITAAIIDQMQLLQPISRPSP</sequence>
<evidence type="ECO:0000259" key="3">
    <source>
        <dbReference type="Pfam" id="PF11893"/>
    </source>
</evidence>
<evidence type="ECO:0000313" key="4">
    <source>
        <dbReference type="EMBL" id="OWQ51146.1"/>
    </source>
</evidence>
<dbReference type="CDD" id="cd16148">
    <property type="entry name" value="sulfatase_like"/>
    <property type="match status" value="1"/>
</dbReference>
<dbReference type="Pfam" id="PF11893">
    <property type="entry name" value="DUF3413"/>
    <property type="match status" value="1"/>
</dbReference>
<keyword evidence="1" id="KW-1133">Transmembrane helix</keyword>
<dbReference type="InterPro" id="IPR012159">
    <property type="entry name" value="YejM-like"/>
</dbReference>
<gene>
    <name evidence="4" type="ORF">CEE60_15615</name>
</gene>
<dbReference type="InterPro" id="IPR017850">
    <property type="entry name" value="Alkaline_phosphatase_core_sf"/>
</dbReference>
<feature type="transmembrane region" description="Helical" evidence="1">
    <location>
        <begin position="46"/>
        <end position="69"/>
    </location>
</feature>
<keyword evidence="1" id="KW-0812">Transmembrane</keyword>
<dbReference type="EMBL" id="NIVS01000043">
    <property type="protein sequence ID" value="OWQ51146.1"/>
    <property type="molecule type" value="Genomic_DNA"/>
</dbReference>
<dbReference type="PANTHER" id="PTHR43751:SF3">
    <property type="entry name" value="SULFATASE N-TERMINAL DOMAIN-CONTAINING PROTEIN"/>
    <property type="match status" value="1"/>
</dbReference>
<dbReference type="PIRSF" id="PIRSF004950">
    <property type="entry name" value="Mmb_sulf_HI0842"/>
    <property type="match status" value="1"/>
</dbReference>
<evidence type="ECO:0000313" key="5">
    <source>
        <dbReference type="Proteomes" id="UP000198157"/>
    </source>
</evidence>
<name>A0A246HJD6_STEMA</name>
<feature type="transmembrane region" description="Helical" evidence="1">
    <location>
        <begin position="15"/>
        <end position="34"/>
    </location>
</feature>
<feature type="domain" description="Inner membrane protein YejM N-terminal" evidence="3">
    <location>
        <begin position="29"/>
        <end position="248"/>
    </location>
</feature>
<dbReference type="AlphaFoldDB" id="A0A246HJD6"/>
<dbReference type="Pfam" id="PF00884">
    <property type="entry name" value="Sulfatase"/>
    <property type="match status" value="1"/>
</dbReference>
<dbReference type="InterPro" id="IPR000917">
    <property type="entry name" value="Sulfatase_N"/>
</dbReference>
<accession>A0A246HJD6</accession>
<evidence type="ECO:0000256" key="1">
    <source>
        <dbReference type="SAM" id="Phobius"/>
    </source>
</evidence>
<comment type="caution">
    <text evidence="4">The sequence shown here is derived from an EMBL/GenBank/DDBJ whole genome shotgun (WGS) entry which is preliminary data.</text>
</comment>
<feature type="transmembrane region" description="Helical" evidence="1">
    <location>
        <begin position="81"/>
        <end position="100"/>
    </location>
</feature>
<feature type="domain" description="Sulfatase N-terminal" evidence="2">
    <location>
        <begin position="255"/>
        <end position="533"/>
    </location>
</feature>
<evidence type="ECO:0000259" key="2">
    <source>
        <dbReference type="Pfam" id="PF00884"/>
    </source>
</evidence>
<reference evidence="4 5" key="1">
    <citation type="submission" date="2017-06" db="EMBL/GenBank/DDBJ databases">
        <authorList>
            <person name="Kim H.J."/>
            <person name="Triplett B.A."/>
        </authorList>
    </citation>
    <scope>NUCLEOTIDE SEQUENCE [LARGE SCALE GENOMIC DNA]</scope>
    <source>
        <strain evidence="4 5">13146</strain>
    </source>
</reference>
<protein>
    <recommendedName>
        <fullName evidence="6">DUF3413 domain-containing protein</fullName>
    </recommendedName>
</protein>
<proteinExistence type="predicted"/>
<organism evidence="4 5">
    <name type="scientific">Stenotrophomonas maltophilia</name>
    <name type="common">Pseudomonas maltophilia</name>
    <name type="synonym">Xanthomonas maltophilia</name>
    <dbReference type="NCBI Taxonomy" id="40324"/>
    <lineage>
        <taxon>Bacteria</taxon>
        <taxon>Pseudomonadati</taxon>
        <taxon>Pseudomonadota</taxon>
        <taxon>Gammaproteobacteria</taxon>
        <taxon>Lysobacterales</taxon>
        <taxon>Lysobacteraceae</taxon>
        <taxon>Stenotrophomonas</taxon>
        <taxon>Stenotrophomonas maltophilia group</taxon>
    </lineage>
</organism>
<dbReference type="Gene3D" id="3.40.720.10">
    <property type="entry name" value="Alkaline Phosphatase, subunit A"/>
    <property type="match status" value="1"/>
</dbReference>
<keyword evidence="1" id="KW-0472">Membrane</keyword>
<dbReference type="OrthoDB" id="974590at2"/>
<feature type="transmembrane region" description="Helical" evidence="1">
    <location>
        <begin position="131"/>
        <end position="156"/>
    </location>
</feature>
<evidence type="ECO:0008006" key="6">
    <source>
        <dbReference type="Google" id="ProtNLM"/>
    </source>
</evidence>
<dbReference type="Proteomes" id="UP000198157">
    <property type="component" value="Unassembled WGS sequence"/>
</dbReference>